<dbReference type="InterPro" id="IPR028098">
    <property type="entry name" value="Glyco_trans_4-like_N"/>
</dbReference>
<dbReference type="Pfam" id="PF13579">
    <property type="entry name" value="Glyco_trans_4_4"/>
    <property type="match status" value="1"/>
</dbReference>
<feature type="domain" description="Glycosyltransferase subfamily 4-like N-terminal" evidence="3">
    <location>
        <begin position="65"/>
        <end position="240"/>
    </location>
</feature>
<organism evidence="4 5">
    <name type="scientific">Azospirillum picis</name>
    <dbReference type="NCBI Taxonomy" id="488438"/>
    <lineage>
        <taxon>Bacteria</taxon>
        <taxon>Pseudomonadati</taxon>
        <taxon>Pseudomonadota</taxon>
        <taxon>Alphaproteobacteria</taxon>
        <taxon>Rhodospirillales</taxon>
        <taxon>Azospirillaceae</taxon>
        <taxon>Azospirillum</taxon>
    </lineage>
</organism>
<proteinExistence type="predicted"/>
<dbReference type="CDD" id="cd03794">
    <property type="entry name" value="GT4_WbuB-like"/>
    <property type="match status" value="1"/>
</dbReference>
<accession>A0ABU0MRL0</accession>
<evidence type="ECO:0000256" key="1">
    <source>
        <dbReference type="SAM" id="MobiDB-lite"/>
    </source>
</evidence>
<dbReference type="SUPFAM" id="SSF53756">
    <property type="entry name" value="UDP-Glycosyltransferase/glycogen phosphorylase"/>
    <property type="match status" value="1"/>
</dbReference>
<reference evidence="4 5" key="1">
    <citation type="submission" date="2023-07" db="EMBL/GenBank/DDBJ databases">
        <title>Genomic Encyclopedia of Type Strains, Phase IV (KMG-IV): sequencing the most valuable type-strain genomes for metagenomic binning, comparative biology and taxonomic classification.</title>
        <authorList>
            <person name="Goeker M."/>
        </authorList>
    </citation>
    <scope>NUCLEOTIDE SEQUENCE [LARGE SCALE GENOMIC DNA]</scope>
    <source>
        <strain evidence="4 5">DSM 19922</strain>
    </source>
</reference>
<gene>
    <name evidence="4" type="ORF">QO018_005001</name>
</gene>
<evidence type="ECO:0000259" key="3">
    <source>
        <dbReference type="Pfam" id="PF13579"/>
    </source>
</evidence>
<evidence type="ECO:0000259" key="2">
    <source>
        <dbReference type="Pfam" id="PF00534"/>
    </source>
</evidence>
<dbReference type="Pfam" id="PF00534">
    <property type="entry name" value="Glycos_transf_1"/>
    <property type="match status" value="1"/>
</dbReference>
<evidence type="ECO:0000313" key="5">
    <source>
        <dbReference type="Proteomes" id="UP001244552"/>
    </source>
</evidence>
<feature type="region of interest" description="Disordered" evidence="1">
    <location>
        <begin position="1"/>
        <end position="43"/>
    </location>
</feature>
<keyword evidence="5" id="KW-1185">Reference proteome</keyword>
<dbReference type="Proteomes" id="UP001244552">
    <property type="component" value="Unassembled WGS sequence"/>
</dbReference>
<comment type="caution">
    <text evidence="4">The sequence shown here is derived from an EMBL/GenBank/DDBJ whole genome shotgun (WGS) entry which is preliminary data.</text>
</comment>
<feature type="domain" description="Glycosyl transferase family 1" evidence="2">
    <location>
        <begin position="262"/>
        <end position="424"/>
    </location>
</feature>
<dbReference type="PANTHER" id="PTHR12526">
    <property type="entry name" value="GLYCOSYLTRANSFERASE"/>
    <property type="match status" value="1"/>
</dbReference>
<dbReference type="InterPro" id="IPR001296">
    <property type="entry name" value="Glyco_trans_1"/>
</dbReference>
<name>A0ABU0MRL0_9PROT</name>
<dbReference type="RefSeq" id="WP_209984011.1">
    <property type="nucleotide sequence ID" value="NZ_JAGINO010000013.1"/>
</dbReference>
<dbReference type="Gene3D" id="3.40.50.2000">
    <property type="entry name" value="Glycogen Phosphorylase B"/>
    <property type="match status" value="2"/>
</dbReference>
<protein>
    <submittedName>
        <fullName evidence="4">Glycosyltransferase involved in cell wall biosynthesis</fullName>
    </submittedName>
</protein>
<dbReference type="EMBL" id="JAUSVU010000023">
    <property type="protein sequence ID" value="MDQ0536110.1"/>
    <property type="molecule type" value="Genomic_DNA"/>
</dbReference>
<evidence type="ECO:0000313" key="4">
    <source>
        <dbReference type="EMBL" id="MDQ0536110.1"/>
    </source>
</evidence>
<sequence length="478" mass="51084">MNELTPRAGAMHPGASPVGGAVPRLAKAPPTEGVPPPGSGPAAGRRGRIILINRYFYPDLSATSQMVSSLAFELTARGFAVHAIASRQRYDDAAAALPRHETIRGVTIHRVGTSSLGRGRLGRRAVDYATFHLAAAAAVVSDARPGDCVVACTDPPMLSVTVQSVLPPGTLLVNWLLDLFPEVAFSLQVKGVLGIAPLLRRLRNRSLAKAARNVVIGGRMAALLTDQGISPNAITVIPNCSDGSLVRPLPREAVALRREWRLGNRFVVGYSGNMGRAHEFGTVIDAADRLRGDPGILFLFVGDGHRLAEIRRAVAERNLPNVLFRPLQSEERLCETLGAMDVHLVTLRPELEGLIIPSKIYGIAAAGRPALFVGDRQGEVGAMLHDHDFGSAFAIGDADGLAEAIHRLSTSPTLCRRLGDNARRAFDEQFDRRHVVEKWLALLDGLPAGTRAPPTGRAMRDRVAAERAAAERAVGGAK</sequence>